<keyword evidence="1" id="KW-0805">Transcription regulation</keyword>
<evidence type="ECO:0000313" key="7">
    <source>
        <dbReference type="Proteomes" id="UP000031521"/>
    </source>
</evidence>
<protein>
    <submittedName>
        <fullName evidence="6">TetR family transcriptional regulator</fullName>
    </submittedName>
</protein>
<evidence type="ECO:0000259" key="5">
    <source>
        <dbReference type="PROSITE" id="PS50977"/>
    </source>
</evidence>
<name>A0A0B5DZC5_9RHOB</name>
<keyword evidence="2 4" id="KW-0238">DNA-binding</keyword>
<dbReference type="PRINTS" id="PR00455">
    <property type="entry name" value="HTHTETR"/>
</dbReference>
<dbReference type="AlphaFoldDB" id="A0A0B5DZC5"/>
<dbReference type="InterPro" id="IPR041669">
    <property type="entry name" value="TetR_C_15"/>
</dbReference>
<dbReference type="STRING" id="1208324.P73_4088"/>
<dbReference type="PROSITE" id="PS50977">
    <property type="entry name" value="HTH_TETR_2"/>
    <property type="match status" value="1"/>
</dbReference>
<dbReference type="Pfam" id="PF17918">
    <property type="entry name" value="TetR_C_15"/>
    <property type="match status" value="1"/>
</dbReference>
<keyword evidence="7" id="KW-1185">Reference proteome</keyword>
<organism evidence="6 7">
    <name type="scientific">Celeribacter indicus</name>
    <dbReference type="NCBI Taxonomy" id="1208324"/>
    <lineage>
        <taxon>Bacteria</taxon>
        <taxon>Pseudomonadati</taxon>
        <taxon>Pseudomonadota</taxon>
        <taxon>Alphaproteobacteria</taxon>
        <taxon>Rhodobacterales</taxon>
        <taxon>Roseobacteraceae</taxon>
        <taxon>Celeribacter</taxon>
    </lineage>
</organism>
<proteinExistence type="predicted"/>
<evidence type="ECO:0000256" key="3">
    <source>
        <dbReference type="ARBA" id="ARBA00023163"/>
    </source>
</evidence>
<sequence>MATIDMLHAATIQVLTQGGLSRCTTTRVAERAGVSVGSLYQYYPNRDALLAAVLERHLNGVLAVVEETCRTQKGMPVSVMASELVTAYLAVKLRDPAESRALYAVAGERGGPELMADLQSRIIKAVSAMLESASDVYFPAPDVTAAVVLHAVAGPVIALLNGDTPTGYGDALREQLVRLVTAYLHSSSQA</sequence>
<dbReference type="Gene3D" id="1.10.357.10">
    <property type="entry name" value="Tetracycline Repressor, domain 2"/>
    <property type="match status" value="1"/>
</dbReference>
<reference evidence="6 7" key="1">
    <citation type="journal article" date="2014" name="Int. J. Syst. Evol. Microbiol.">
        <title>Celeribacter indicus sp. nov., a polycyclic aromatic hydrocarbon-degrading bacterium from deep-sea sediment and reclassification of Huaishuia halophila as Celeribacter halophilus comb. nov.</title>
        <authorList>
            <person name="Lai Q."/>
            <person name="Cao J."/>
            <person name="Yuan J."/>
            <person name="Li F."/>
            <person name="Shao Z."/>
        </authorList>
    </citation>
    <scope>NUCLEOTIDE SEQUENCE [LARGE SCALE GENOMIC DNA]</scope>
    <source>
        <strain evidence="6">P73</strain>
    </source>
</reference>
<evidence type="ECO:0000256" key="4">
    <source>
        <dbReference type="PROSITE-ProRule" id="PRU00335"/>
    </source>
</evidence>
<dbReference type="InterPro" id="IPR009057">
    <property type="entry name" value="Homeodomain-like_sf"/>
</dbReference>
<dbReference type="InterPro" id="IPR050109">
    <property type="entry name" value="HTH-type_TetR-like_transc_reg"/>
</dbReference>
<feature type="domain" description="HTH tetR-type" evidence="5">
    <location>
        <begin position="1"/>
        <end position="61"/>
    </location>
</feature>
<evidence type="ECO:0000256" key="2">
    <source>
        <dbReference type="ARBA" id="ARBA00023125"/>
    </source>
</evidence>
<dbReference type="KEGG" id="cid:P73_4088"/>
<keyword evidence="3" id="KW-0804">Transcription</keyword>
<dbReference type="PANTHER" id="PTHR30055">
    <property type="entry name" value="HTH-TYPE TRANSCRIPTIONAL REGULATOR RUTR"/>
    <property type="match status" value="1"/>
</dbReference>
<dbReference type="InterPro" id="IPR001647">
    <property type="entry name" value="HTH_TetR"/>
</dbReference>
<dbReference type="SUPFAM" id="SSF46689">
    <property type="entry name" value="Homeodomain-like"/>
    <property type="match status" value="1"/>
</dbReference>
<dbReference type="Proteomes" id="UP000031521">
    <property type="component" value="Chromosome"/>
</dbReference>
<evidence type="ECO:0000313" key="6">
    <source>
        <dbReference type="EMBL" id="AJE48803.1"/>
    </source>
</evidence>
<evidence type="ECO:0000256" key="1">
    <source>
        <dbReference type="ARBA" id="ARBA00023015"/>
    </source>
</evidence>
<feature type="DNA-binding region" description="H-T-H motif" evidence="4">
    <location>
        <begin position="24"/>
        <end position="43"/>
    </location>
</feature>
<dbReference type="GO" id="GO:0003700">
    <property type="term" value="F:DNA-binding transcription factor activity"/>
    <property type="evidence" value="ECO:0007669"/>
    <property type="project" value="TreeGrafter"/>
</dbReference>
<gene>
    <name evidence="6" type="ORF">P73_4088</name>
</gene>
<dbReference type="PANTHER" id="PTHR30055:SF234">
    <property type="entry name" value="HTH-TYPE TRANSCRIPTIONAL REGULATOR BETI"/>
    <property type="match status" value="1"/>
</dbReference>
<dbReference type="GO" id="GO:0000976">
    <property type="term" value="F:transcription cis-regulatory region binding"/>
    <property type="evidence" value="ECO:0007669"/>
    <property type="project" value="TreeGrafter"/>
</dbReference>
<dbReference type="EMBL" id="CP004393">
    <property type="protein sequence ID" value="AJE48803.1"/>
    <property type="molecule type" value="Genomic_DNA"/>
</dbReference>
<accession>A0A0B5DZC5</accession>
<dbReference type="RefSeq" id="WP_174446930.1">
    <property type="nucleotide sequence ID" value="NZ_CP004393.1"/>
</dbReference>
<dbReference type="Pfam" id="PF00440">
    <property type="entry name" value="TetR_N"/>
    <property type="match status" value="1"/>
</dbReference>
<dbReference type="HOGENOM" id="CLU_069356_46_0_5"/>